<protein>
    <recommendedName>
        <fullName evidence="2">TLDc domain-containing protein</fullName>
    </recommendedName>
</protein>
<reference evidence="3" key="1">
    <citation type="submission" date="2021-02" db="EMBL/GenBank/DDBJ databases">
        <authorList>
            <person name="Dougan E. K."/>
            <person name="Rhodes N."/>
            <person name="Thang M."/>
            <person name="Chan C."/>
        </authorList>
    </citation>
    <scope>NUCLEOTIDE SEQUENCE</scope>
</reference>
<feature type="compositionally biased region" description="Low complexity" evidence="1">
    <location>
        <begin position="222"/>
        <end position="240"/>
    </location>
</feature>
<accession>A0A813GL66</accession>
<evidence type="ECO:0000256" key="1">
    <source>
        <dbReference type="SAM" id="MobiDB-lite"/>
    </source>
</evidence>
<feature type="non-terminal residue" evidence="3">
    <location>
        <position position="576"/>
    </location>
</feature>
<feature type="domain" description="TLDc" evidence="2">
    <location>
        <begin position="270"/>
        <end position="568"/>
    </location>
</feature>
<dbReference type="EMBL" id="CAJNNV010029266">
    <property type="protein sequence ID" value="CAE8627789.1"/>
    <property type="molecule type" value="Genomic_DNA"/>
</dbReference>
<dbReference type="Proteomes" id="UP000654075">
    <property type="component" value="Unassembled WGS sequence"/>
</dbReference>
<evidence type="ECO:0000313" key="3">
    <source>
        <dbReference type="EMBL" id="CAE8627789.1"/>
    </source>
</evidence>
<dbReference type="PANTHER" id="PTHR23354:SF126">
    <property type="entry name" value="CONSERVED TLD DOMAIN PROTEIN"/>
    <property type="match status" value="1"/>
</dbReference>
<evidence type="ECO:0000259" key="2">
    <source>
        <dbReference type="PROSITE" id="PS51886"/>
    </source>
</evidence>
<name>A0A813GL66_POLGL</name>
<keyword evidence="4" id="KW-1185">Reference proteome</keyword>
<gene>
    <name evidence="3" type="ORF">PGLA1383_LOCUS44506</name>
</gene>
<dbReference type="OrthoDB" id="26679at2759"/>
<feature type="region of interest" description="Disordered" evidence="1">
    <location>
        <begin position="221"/>
        <end position="240"/>
    </location>
</feature>
<dbReference type="SMART" id="SM00584">
    <property type="entry name" value="TLDc"/>
    <property type="match status" value="1"/>
</dbReference>
<organism evidence="3 4">
    <name type="scientific">Polarella glacialis</name>
    <name type="common">Dinoflagellate</name>
    <dbReference type="NCBI Taxonomy" id="89957"/>
    <lineage>
        <taxon>Eukaryota</taxon>
        <taxon>Sar</taxon>
        <taxon>Alveolata</taxon>
        <taxon>Dinophyceae</taxon>
        <taxon>Suessiales</taxon>
        <taxon>Suessiaceae</taxon>
        <taxon>Polarella</taxon>
    </lineage>
</organism>
<comment type="caution">
    <text evidence="3">The sequence shown here is derived from an EMBL/GenBank/DDBJ whole genome shotgun (WGS) entry which is preliminary data.</text>
</comment>
<dbReference type="PANTHER" id="PTHR23354">
    <property type="entry name" value="NUCLEOLAR PROTEIN 7/ESTROGEN RECEPTOR COACTIVATOR-RELATED"/>
    <property type="match status" value="1"/>
</dbReference>
<dbReference type="InterPro" id="IPR006571">
    <property type="entry name" value="TLDc_dom"/>
</dbReference>
<feature type="region of interest" description="Disordered" evidence="1">
    <location>
        <begin position="169"/>
        <end position="202"/>
    </location>
</feature>
<evidence type="ECO:0000313" key="4">
    <source>
        <dbReference type="Proteomes" id="UP000654075"/>
    </source>
</evidence>
<dbReference type="Pfam" id="PF07534">
    <property type="entry name" value="TLD"/>
    <property type="match status" value="2"/>
</dbReference>
<dbReference type="AlphaFoldDB" id="A0A813GL66"/>
<dbReference type="PROSITE" id="PS51886">
    <property type="entry name" value="TLDC"/>
    <property type="match status" value="1"/>
</dbReference>
<sequence length="576" mass="62576">ADAWPRQVQMQADEQEQALWPEPLEPSLPVLTKGSRDVCEDAKPSQVTIYFAVVAPRPGAHGEIIALLQMSIVAPLVRRKILLEFRVLAATPPDFVAESSTLVVFELVVPCPWPITYCDVEDWQRKLGDGVRLVVASGNAPRQEDTWDAKRAHSVLARALVMPPTLQVSEHPARSSGGGSWAGSCAGDRPFKGDSSAEFEGMTPRRRRLAKSFLVSAEAVGATSSQTAPTPSASSTQAQPYASTDLKWPWLSVVDEESGQRIRLSGARMTMMSTALAMDVYHHLPVSNRWRTAWRLVYSPRLHGVSLQTFHRRMREEGPSLILLQDHCGIVFGGFASEPWRLTDRYYGSGESFVFRLRRAMPKPVVPLVQQIQHLVKSALKSSEENGSNADSAKVATQNAIQQAIELLEDWRPKVQAEHERAEREVLAAGLIRSPTEALDALLGQSGLGEGQGAPTELAESQQQGWTERPAPKPVIVDAGGGGCAQDSVVAEDGDFGLQVYPGGCGENQFFLFSDATCLAMGGGAGVALYLEKDLLHGMSEPCATFGSEVLASSQNFVISDLECWAFDDPTEVGDC</sequence>
<proteinExistence type="predicted"/>